<evidence type="ECO:0000313" key="3">
    <source>
        <dbReference type="Proteomes" id="UP000813824"/>
    </source>
</evidence>
<sequence length="399" mass="43272">MSVPVVALVTLPEELLDRILSELFFSTPSPDRPAWHTPTANFSAPLLTCKLIHRVSAPLLYRNVTLRSPTQSALFGATLLANPELAQCVWNLTLGGVWEDGMIDVLSSCSALRSLDMMLDEGWKVKEWVSGQRPDGSRASGSFLSRGINAVEVLAFCDALGHVKDLRRLTIRKSNNTYLTQLVPATILQCIGTHVQRWTSLEHVEIAFRYSSAQSLEPLNVRSAPELGEMSDVEPVISLSAALGKSPRLRSVTTMMPAVWNDALLEISVNQSLQKIHLVTAPSSPGSPAPLQLILPSALWFKEASNHPRLVELINAGSQVLALGAVPPATPISARGRAMTVNSPPSTSATKHADIEQDEILEAEREREISPCPASSSLTVGNWREGSRGKIGMRRSSAV</sequence>
<feature type="compositionally biased region" description="Polar residues" evidence="1">
    <location>
        <begin position="340"/>
        <end position="350"/>
    </location>
</feature>
<evidence type="ECO:0000313" key="2">
    <source>
        <dbReference type="EMBL" id="KAH8103384.1"/>
    </source>
</evidence>
<feature type="region of interest" description="Disordered" evidence="1">
    <location>
        <begin position="335"/>
        <end position="354"/>
    </location>
</feature>
<name>A0A8K0XS90_9AGAR</name>
<organism evidence="2 3">
    <name type="scientific">Cristinia sonorae</name>
    <dbReference type="NCBI Taxonomy" id="1940300"/>
    <lineage>
        <taxon>Eukaryota</taxon>
        <taxon>Fungi</taxon>
        <taxon>Dikarya</taxon>
        <taxon>Basidiomycota</taxon>
        <taxon>Agaricomycotina</taxon>
        <taxon>Agaricomycetes</taxon>
        <taxon>Agaricomycetidae</taxon>
        <taxon>Agaricales</taxon>
        <taxon>Pleurotineae</taxon>
        <taxon>Stephanosporaceae</taxon>
        <taxon>Cristinia</taxon>
    </lineage>
</organism>
<gene>
    <name evidence="2" type="ORF">BXZ70DRAFT_1005807</name>
</gene>
<evidence type="ECO:0000256" key="1">
    <source>
        <dbReference type="SAM" id="MobiDB-lite"/>
    </source>
</evidence>
<accession>A0A8K0XS90</accession>
<protein>
    <recommendedName>
        <fullName evidence="4">F-box domain-containing protein</fullName>
    </recommendedName>
</protein>
<comment type="caution">
    <text evidence="2">The sequence shown here is derived from an EMBL/GenBank/DDBJ whole genome shotgun (WGS) entry which is preliminary data.</text>
</comment>
<dbReference type="EMBL" id="JAEVFJ010000007">
    <property type="protein sequence ID" value="KAH8103384.1"/>
    <property type="molecule type" value="Genomic_DNA"/>
</dbReference>
<keyword evidence="3" id="KW-1185">Reference proteome</keyword>
<evidence type="ECO:0008006" key="4">
    <source>
        <dbReference type="Google" id="ProtNLM"/>
    </source>
</evidence>
<dbReference type="Proteomes" id="UP000813824">
    <property type="component" value="Unassembled WGS sequence"/>
</dbReference>
<reference evidence="2" key="1">
    <citation type="journal article" date="2021" name="New Phytol.">
        <title>Evolutionary innovations through gain and loss of genes in the ectomycorrhizal Boletales.</title>
        <authorList>
            <person name="Wu G."/>
            <person name="Miyauchi S."/>
            <person name="Morin E."/>
            <person name="Kuo A."/>
            <person name="Drula E."/>
            <person name="Varga T."/>
            <person name="Kohler A."/>
            <person name="Feng B."/>
            <person name="Cao Y."/>
            <person name="Lipzen A."/>
            <person name="Daum C."/>
            <person name="Hundley H."/>
            <person name="Pangilinan J."/>
            <person name="Johnson J."/>
            <person name="Barry K."/>
            <person name="LaButti K."/>
            <person name="Ng V."/>
            <person name="Ahrendt S."/>
            <person name="Min B."/>
            <person name="Choi I.G."/>
            <person name="Park H."/>
            <person name="Plett J.M."/>
            <person name="Magnuson J."/>
            <person name="Spatafora J.W."/>
            <person name="Nagy L.G."/>
            <person name="Henrissat B."/>
            <person name="Grigoriev I.V."/>
            <person name="Yang Z.L."/>
            <person name="Xu J."/>
            <person name="Martin F.M."/>
        </authorList>
    </citation>
    <scope>NUCLEOTIDE SEQUENCE</scope>
    <source>
        <strain evidence="2">KKN 215</strain>
    </source>
</reference>
<proteinExistence type="predicted"/>
<dbReference type="AlphaFoldDB" id="A0A8K0XS90"/>
<dbReference type="OrthoDB" id="2786563at2759"/>